<name>A0AAD5MNA8_PARTN</name>
<gene>
    <name evidence="1" type="ORF">KIN20_006642</name>
</gene>
<sequence>MPDESDCMSHTSGASPSSYLDVGASTMKMVKAGTNTHCFSRMRSILVASCTNKLMIMATRVHEYATPSSLLLCNSPEIDSFLMPKMA</sequence>
<dbReference type="Proteomes" id="UP001196413">
    <property type="component" value="Unassembled WGS sequence"/>
</dbReference>
<accession>A0AAD5MNA8</accession>
<dbReference type="EMBL" id="JAHQIW010000942">
    <property type="protein sequence ID" value="KAJ1350764.1"/>
    <property type="molecule type" value="Genomic_DNA"/>
</dbReference>
<evidence type="ECO:0000313" key="2">
    <source>
        <dbReference type="Proteomes" id="UP001196413"/>
    </source>
</evidence>
<protein>
    <submittedName>
        <fullName evidence="1">Uncharacterized protein</fullName>
    </submittedName>
</protein>
<proteinExistence type="predicted"/>
<dbReference type="AlphaFoldDB" id="A0AAD5MNA8"/>
<comment type="caution">
    <text evidence="1">The sequence shown here is derived from an EMBL/GenBank/DDBJ whole genome shotgun (WGS) entry which is preliminary data.</text>
</comment>
<keyword evidence="2" id="KW-1185">Reference proteome</keyword>
<evidence type="ECO:0000313" key="1">
    <source>
        <dbReference type="EMBL" id="KAJ1350764.1"/>
    </source>
</evidence>
<reference evidence="1" key="1">
    <citation type="submission" date="2021-06" db="EMBL/GenBank/DDBJ databases">
        <title>Parelaphostrongylus tenuis whole genome reference sequence.</title>
        <authorList>
            <person name="Garwood T.J."/>
            <person name="Larsen P.A."/>
            <person name="Fountain-Jones N.M."/>
            <person name="Garbe J.R."/>
            <person name="Macchietto M.G."/>
            <person name="Kania S.A."/>
            <person name="Gerhold R.W."/>
            <person name="Richards J.E."/>
            <person name="Wolf T.M."/>
        </authorList>
    </citation>
    <scope>NUCLEOTIDE SEQUENCE</scope>
    <source>
        <strain evidence="1">MNPRO001-30</strain>
        <tissue evidence="1">Meninges</tissue>
    </source>
</reference>
<organism evidence="1 2">
    <name type="scientific">Parelaphostrongylus tenuis</name>
    <name type="common">Meningeal worm</name>
    <dbReference type="NCBI Taxonomy" id="148309"/>
    <lineage>
        <taxon>Eukaryota</taxon>
        <taxon>Metazoa</taxon>
        <taxon>Ecdysozoa</taxon>
        <taxon>Nematoda</taxon>
        <taxon>Chromadorea</taxon>
        <taxon>Rhabditida</taxon>
        <taxon>Rhabditina</taxon>
        <taxon>Rhabditomorpha</taxon>
        <taxon>Strongyloidea</taxon>
        <taxon>Metastrongylidae</taxon>
        <taxon>Parelaphostrongylus</taxon>
    </lineage>
</organism>